<dbReference type="EMBL" id="UOEE01000194">
    <property type="protein sequence ID" value="VAV95014.1"/>
    <property type="molecule type" value="Genomic_DNA"/>
</dbReference>
<name>A0A3B0RNA2_9ZZZZ</name>
<evidence type="ECO:0000313" key="1">
    <source>
        <dbReference type="EMBL" id="VAV95014.1"/>
    </source>
</evidence>
<accession>A0A3B0RNA2</accession>
<organism evidence="1">
    <name type="scientific">hydrothermal vent metagenome</name>
    <dbReference type="NCBI Taxonomy" id="652676"/>
    <lineage>
        <taxon>unclassified sequences</taxon>
        <taxon>metagenomes</taxon>
        <taxon>ecological metagenomes</taxon>
    </lineage>
</organism>
<protein>
    <submittedName>
        <fullName evidence="1">Uncharacterized protein</fullName>
    </submittedName>
</protein>
<reference evidence="1" key="1">
    <citation type="submission" date="2018-06" db="EMBL/GenBank/DDBJ databases">
        <authorList>
            <person name="Zhirakovskaya E."/>
        </authorList>
    </citation>
    <scope>NUCLEOTIDE SEQUENCE</scope>
</reference>
<proteinExistence type="predicted"/>
<sequence length="69" mass="7875">MVDSLGVIARAMTLFPYARRNLDDILEICSTQKALGLIPIDNGYLDSEFETYIKERWPPRLSEIKADSN</sequence>
<gene>
    <name evidence="1" type="ORF">MNBD_ALPHA06-1873</name>
</gene>
<dbReference type="AlphaFoldDB" id="A0A3B0RNA2"/>